<keyword evidence="4" id="KW-1133">Transmembrane helix</keyword>
<keyword evidence="4" id="KW-0812">Transmembrane</keyword>
<feature type="transmembrane region" description="Helical" evidence="4">
    <location>
        <begin position="323"/>
        <end position="341"/>
    </location>
</feature>
<accession>A0A2V5JXS4</accession>
<dbReference type="GO" id="GO:0043565">
    <property type="term" value="F:sequence-specific DNA binding"/>
    <property type="evidence" value="ECO:0007669"/>
    <property type="project" value="InterPro"/>
</dbReference>
<keyword evidence="4" id="KW-0472">Membrane</keyword>
<dbReference type="SMART" id="SM00342">
    <property type="entry name" value="HTH_ARAC"/>
    <property type="match status" value="1"/>
</dbReference>
<dbReference type="AlphaFoldDB" id="A0A2V5JXS4"/>
<feature type="transmembrane region" description="Helical" evidence="4">
    <location>
        <begin position="29"/>
        <end position="50"/>
    </location>
</feature>
<protein>
    <recommendedName>
        <fullName evidence="5">HTH araC/xylS-type domain-containing protein</fullName>
    </recommendedName>
</protein>
<organism evidence="6 7">
    <name type="scientific">Paenibacillus flagellatus</name>
    <dbReference type="NCBI Taxonomy" id="2211139"/>
    <lineage>
        <taxon>Bacteria</taxon>
        <taxon>Bacillati</taxon>
        <taxon>Bacillota</taxon>
        <taxon>Bacilli</taxon>
        <taxon>Bacillales</taxon>
        <taxon>Paenibacillaceae</taxon>
        <taxon>Paenibacillus</taxon>
    </lineage>
</organism>
<dbReference type="InterPro" id="IPR020449">
    <property type="entry name" value="Tscrpt_reg_AraC-type_HTH"/>
</dbReference>
<evidence type="ECO:0000256" key="1">
    <source>
        <dbReference type="ARBA" id="ARBA00023015"/>
    </source>
</evidence>
<feature type="domain" description="HTH araC/xylS-type" evidence="5">
    <location>
        <begin position="686"/>
        <end position="785"/>
    </location>
</feature>
<evidence type="ECO:0000313" key="6">
    <source>
        <dbReference type="EMBL" id="PYI50024.1"/>
    </source>
</evidence>
<reference evidence="6 7" key="1">
    <citation type="submission" date="2018-05" db="EMBL/GenBank/DDBJ databases">
        <title>Paenibacillus flagellatus sp. nov., isolated from selenium mineral soil.</title>
        <authorList>
            <person name="Dai X."/>
        </authorList>
    </citation>
    <scope>NUCLEOTIDE SEQUENCE [LARGE SCALE GENOMIC DNA]</scope>
    <source>
        <strain evidence="6 7">DXL2</strain>
    </source>
</reference>
<dbReference type="InterPro" id="IPR009057">
    <property type="entry name" value="Homeodomain-like_sf"/>
</dbReference>
<keyword evidence="3" id="KW-0804">Transcription</keyword>
<evidence type="ECO:0000313" key="7">
    <source>
        <dbReference type="Proteomes" id="UP000247476"/>
    </source>
</evidence>
<dbReference type="InterPro" id="IPR041522">
    <property type="entry name" value="CdaR_GGDEF"/>
</dbReference>
<dbReference type="InterPro" id="IPR018060">
    <property type="entry name" value="HTH_AraC"/>
</dbReference>
<dbReference type="SUPFAM" id="SSF46689">
    <property type="entry name" value="Homeodomain-like"/>
    <property type="match status" value="1"/>
</dbReference>
<evidence type="ECO:0000256" key="2">
    <source>
        <dbReference type="ARBA" id="ARBA00023125"/>
    </source>
</evidence>
<dbReference type="GO" id="GO:0003700">
    <property type="term" value="F:DNA-binding transcription factor activity"/>
    <property type="evidence" value="ECO:0007669"/>
    <property type="project" value="InterPro"/>
</dbReference>
<dbReference type="Proteomes" id="UP000247476">
    <property type="component" value="Unassembled WGS sequence"/>
</dbReference>
<dbReference type="Pfam" id="PF12833">
    <property type="entry name" value="HTH_18"/>
    <property type="match status" value="1"/>
</dbReference>
<dbReference type="Gene3D" id="1.10.10.60">
    <property type="entry name" value="Homeodomain-like"/>
    <property type="match status" value="2"/>
</dbReference>
<dbReference type="PROSITE" id="PS01124">
    <property type="entry name" value="HTH_ARAC_FAMILY_2"/>
    <property type="match status" value="1"/>
</dbReference>
<keyword evidence="1" id="KW-0805">Transcription regulation</keyword>
<evidence type="ECO:0000256" key="3">
    <source>
        <dbReference type="ARBA" id="ARBA00023163"/>
    </source>
</evidence>
<name>A0A2V5JXS4_9BACL</name>
<dbReference type="PANTHER" id="PTHR43280">
    <property type="entry name" value="ARAC-FAMILY TRANSCRIPTIONAL REGULATOR"/>
    <property type="match status" value="1"/>
</dbReference>
<sequence>MMSDNGQYRGDRALNFFKLYATRKYLRRLLATMIVIMVALVTSSSLLLYFKSERTVLHMQSEANLKILSQIDYNIASMNESVKNMAISVFFDTDTIPLLYGADENVFELPSKLLKLDHLASSNPYLHAITIFNANSDTFYSTDMLFQQDADGLLRRFGDRVREDDSIPQLQLIPLQWNADADRGESHRRPVDLFVYSVFMPQNGSRAGGTSSKVLLTVKPEWLFDNLHLLNELSGNARQTILIMNAQGEWFVRGGEPLAFEPERLSRAVLEHSQQANGSFTFRTDDALQMVSFKKRESNGWYLVSIQPYEAALGDVFEMRGSFALIAFMLVLFSIMASFPLSRRLYKPIEKLLRQARSPIPAAGLPLSEAQDELAYITQAMNDIEKDRENQSDTLVHYRLRKLLADSPSFDADSFRELTGKPRVRIDPSGGYVVAVAKIDDFKTYSRLAPADRRLHPFAIGNIATEIVSSRFETQFIDMKSDHFGLIISIGDGEAAAQETLLPLLRRVQTVVGQFYRISLSFAISGKAPDYRAISDLYRDACALLQYRMVYGRHALLTAEHVQANIDNTALPINPQLEKRIIEDLKANRPAALRNHLAQLLEYASKLSYDHMQHAILHVFIVIRSAVTEMNNNRVLAIEVDWQDVHGKMFESETLDEIREHLHELFDRLTEQIRPSPETRTEVIIDTIKELVYAQYADPDLSLQSIADSMKMSSAYLGRLFRANSSVSLTEYMNDVRLSEALRLLENERYTINEIMEKVGYRTQSHFFKQFKNKYGTTPKEYRLKRSLAGPGPADMIT</sequence>
<dbReference type="PANTHER" id="PTHR43280:SF2">
    <property type="entry name" value="HTH-TYPE TRANSCRIPTIONAL REGULATOR EXSA"/>
    <property type="match status" value="1"/>
</dbReference>
<gene>
    <name evidence="6" type="ORF">DLM86_31060</name>
</gene>
<keyword evidence="2" id="KW-0238">DNA-binding</keyword>
<evidence type="ECO:0000259" key="5">
    <source>
        <dbReference type="PROSITE" id="PS01124"/>
    </source>
</evidence>
<dbReference type="EMBL" id="QJVJ01000024">
    <property type="protein sequence ID" value="PYI50024.1"/>
    <property type="molecule type" value="Genomic_DNA"/>
</dbReference>
<evidence type="ECO:0000256" key="4">
    <source>
        <dbReference type="SAM" id="Phobius"/>
    </source>
</evidence>
<dbReference type="PRINTS" id="PR00032">
    <property type="entry name" value="HTHARAC"/>
</dbReference>
<keyword evidence="7" id="KW-1185">Reference proteome</keyword>
<proteinExistence type="predicted"/>
<comment type="caution">
    <text evidence="6">The sequence shown here is derived from an EMBL/GenBank/DDBJ whole genome shotgun (WGS) entry which is preliminary data.</text>
</comment>
<dbReference type="Pfam" id="PF17853">
    <property type="entry name" value="GGDEF_2"/>
    <property type="match status" value="1"/>
</dbReference>